<dbReference type="Proteomes" id="UP000019024">
    <property type="component" value="Plasmid unnamed4"/>
</dbReference>
<dbReference type="GeneID" id="25147739"/>
<keyword evidence="1" id="KW-0614">Plasmid</keyword>
<name>W0JZP6_9EURY</name>
<sequence>MDAYWSPLCTACEGLESGSVLVTPVSERPFEIEATRDDRIVVKFRDSGEERPLHREQFSVLVDRLEGSPITLETLAPGVEPYAAVLSLGPEFVSDGEALSLALDEAVGGESPHLLTPEEARTRPERVHDDAVLLADLLDRVDADDPSSLDTGTLTDLYVLLSDVQRGADRVRGTARNSLLERLGPDQQLHGRFGTVRRTTRERRYSKDDEIIFDALDEHDVPREWVLGVDPEKLDVVLAVTDLDEDDVYDVDEQVYVQKTGVDEGEKFSRLQGLAERLEEVEGGEAIQEDLLEIERRIDEALASG</sequence>
<dbReference type="EMBL" id="CP007059">
    <property type="protein sequence ID" value="AHG02418.1"/>
    <property type="molecule type" value="Genomic_DNA"/>
</dbReference>
<keyword evidence="2" id="KW-1185">Reference proteome</keyword>
<evidence type="ECO:0000313" key="1">
    <source>
        <dbReference type="EMBL" id="AHG02418.1"/>
    </source>
</evidence>
<dbReference type="InterPro" id="IPR058289">
    <property type="entry name" value="DUF7983"/>
</dbReference>
<dbReference type="RefSeq" id="WP_049955197.1">
    <property type="nucleotide sequence ID" value="NZ_CP007059.1"/>
</dbReference>
<dbReference type="Pfam" id="PF25943">
    <property type="entry name" value="DUF7983"/>
    <property type="match status" value="1"/>
</dbReference>
<evidence type="ECO:0000313" key="2">
    <source>
        <dbReference type="Proteomes" id="UP000019024"/>
    </source>
</evidence>
<dbReference type="HOGENOM" id="CLU_071988_0_0_2"/>
<dbReference type="AlphaFoldDB" id="W0JZP6"/>
<reference evidence="1 2" key="1">
    <citation type="submission" date="2014-01" db="EMBL/GenBank/DDBJ databases">
        <authorList>
            <consortium name="DOE Joint Genome Institute"/>
            <person name="Anderson I."/>
            <person name="Huntemann M."/>
            <person name="Han J."/>
            <person name="Chen A."/>
            <person name="Kyrpides N."/>
            <person name="Mavromatis K."/>
            <person name="Markowitz V."/>
            <person name="Palaniappan K."/>
            <person name="Ivanova N."/>
            <person name="Schaumberg A."/>
            <person name="Pati A."/>
            <person name="Liolios K."/>
            <person name="Nordberg H.P."/>
            <person name="Cantor M.N."/>
            <person name="Hua S.X."/>
            <person name="Woyke T."/>
        </authorList>
    </citation>
    <scope>NUCLEOTIDE SEQUENCE [LARGE SCALE GENOMIC DNA]</scope>
    <source>
        <strain evidence="1 2">XH-48</strain>
        <plasmid evidence="2">3</plasmid>
    </source>
</reference>
<geneLocation type="plasmid" evidence="2">
    <name>3</name>
</geneLocation>
<dbReference type="KEGG" id="hlr:HALLA_21165"/>
<organism evidence="1 2">
    <name type="scientific">Halostagnicola larsenii XH-48</name>
    <dbReference type="NCBI Taxonomy" id="797299"/>
    <lineage>
        <taxon>Archaea</taxon>
        <taxon>Methanobacteriati</taxon>
        <taxon>Methanobacteriota</taxon>
        <taxon>Stenosarchaea group</taxon>
        <taxon>Halobacteria</taxon>
        <taxon>Halobacteriales</taxon>
        <taxon>Natrialbaceae</taxon>
        <taxon>Halostagnicola</taxon>
    </lineage>
</organism>
<dbReference type="OrthoDB" id="247969at2157"/>
<gene>
    <name evidence="1" type="ORF">HALLA_21165</name>
</gene>
<dbReference type="PATRIC" id="fig|797299.3.peg.4092"/>
<protein>
    <submittedName>
        <fullName evidence="1">Uncharacterized protein</fullName>
    </submittedName>
</protein>
<dbReference type="eggNOG" id="arCOG04505">
    <property type="taxonomic scope" value="Archaea"/>
</dbReference>
<accession>W0JZP6</accession>
<proteinExistence type="predicted"/>